<evidence type="ECO:0000313" key="7">
    <source>
        <dbReference type="Proteomes" id="UP000634011"/>
    </source>
</evidence>
<dbReference type="Pfam" id="PF01565">
    <property type="entry name" value="FAD_binding_4"/>
    <property type="match status" value="1"/>
</dbReference>
<keyword evidence="4" id="KW-0274">FAD</keyword>
<dbReference type="Gene3D" id="3.30.43.10">
    <property type="entry name" value="Uridine Diphospho-n-acetylenolpyruvylglucosamine Reductase, domain 2"/>
    <property type="match status" value="1"/>
</dbReference>
<dbReference type="Gene3D" id="3.30.70.2740">
    <property type="match status" value="1"/>
</dbReference>
<dbReference type="PANTHER" id="PTHR43716:SF2">
    <property type="entry name" value="BLL6224 PROTEIN"/>
    <property type="match status" value="1"/>
</dbReference>
<comment type="caution">
    <text evidence="6">The sequence shown here is derived from an EMBL/GenBank/DDBJ whole genome shotgun (WGS) entry which is preliminary data.</text>
</comment>
<name>A0A923HMH5_9BURK</name>
<keyword evidence="7" id="KW-1185">Reference proteome</keyword>
<dbReference type="Gene3D" id="3.30.465.10">
    <property type="match status" value="1"/>
</dbReference>
<dbReference type="InterPro" id="IPR051264">
    <property type="entry name" value="FAD-oxidored/transferase_4"/>
</dbReference>
<dbReference type="RefSeq" id="WP_186912245.1">
    <property type="nucleotide sequence ID" value="NZ_JACOFV010000007.1"/>
</dbReference>
<evidence type="ECO:0000313" key="6">
    <source>
        <dbReference type="EMBL" id="MBC3862326.1"/>
    </source>
</evidence>
<dbReference type="PANTHER" id="PTHR43716">
    <property type="entry name" value="D-2-HYDROXYGLUTARATE DEHYDROGENASE, MITOCHONDRIAL"/>
    <property type="match status" value="1"/>
</dbReference>
<dbReference type="FunFam" id="1.10.45.10:FF:000001">
    <property type="entry name" value="D-lactate dehydrogenase mitochondrial"/>
    <property type="match status" value="1"/>
</dbReference>
<evidence type="ECO:0000256" key="3">
    <source>
        <dbReference type="ARBA" id="ARBA00022630"/>
    </source>
</evidence>
<reference evidence="6" key="1">
    <citation type="submission" date="2020-08" db="EMBL/GenBank/DDBJ databases">
        <title>Novel species isolated from subtropical streams in China.</title>
        <authorList>
            <person name="Lu H."/>
        </authorList>
    </citation>
    <scope>NUCLEOTIDE SEQUENCE</scope>
    <source>
        <strain evidence="6">KACC 12607</strain>
    </source>
</reference>
<organism evidence="6 7">
    <name type="scientific">Undibacterium jejuense</name>
    <dbReference type="NCBI Taxonomy" id="1344949"/>
    <lineage>
        <taxon>Bacteria</taxon>
        <taxon>Pseudomonadati</taxon>
        <taxon>Pseudomonadota</taxon>
        <taxon>Betaproteobacteria</taxon>
        <taxon>Burkholderiales</taxon>
        <taxon>Oxalobacteraceae</taxon>
        <taxon>Undibacterium</taxon>
    </lineage>
</organism>
<dbReference type="InterPro" id="IPR016169">
    <property type="entry name" value="FAD-bd_PCMH_sub2"/>
</dbReference>
<dbReference type="InterPro" id="IPR006094">
    <property type="entry name" value="Oxid_FAD_bind_N"/>
</dbReference>
<comment type="similarity">
    <text evidence="2">Belongs to the FAD-binding oxidoreductase/transferase type 4 family.</text>
</comment>
<evidence type="ECO:0000256" key="4">
    <source>
        <dbReference type="ARBA" id="ARBA00022827"/>
    </source>
</evidence>
<dbReference type="GO" id="GO:0071949">
    <property type="term" value="F:FAD binding"/>
    <property type="evidence" value="ECO:0007669"/>
    <property type="project" value="InterPro"/>
</dbReference>
<dbReference type="Gene3D" id="1.10.45.10">
    <property type="entry name" value="Vanillyl-alcohol Oxidase, Chain A, domain 4"/>
    <property type="match status" value="1"/>
</dbReference>
<gene>
    <name evidence="6" type="ORF">H8K32_09475</name>
</gene>
<dbReference type="SUPFAM" id="SSF56176">
    <property type="entry name" value="FAD-binding/transporter-associated domain-like"/>
    <property type="match status" value="1"/>
</dbReference>
<dbReference type="InterPro" id="IPR016171">
    <property type="entry name" value="Vanillyl_alc_oxidase_C-sub2"/>
</dbReference>
<keyword evidence="3" id="KW-0285">Flavoprotein</keyword>
<dbReference type="AlphaFoldDB" id="A0A923HMH5"/>
<dbReference type="InterPro" id="IPR016166">
    <property type="entry name" value="FAD-bd_PCMH"/>
</dbReference>
<dbReference type="GO" id="GO:0003824">
    <property type="term" value="F:catalytic activity"/>
    <property type="evidence" value="ECO:0007669"/>
    <property type="project" value="InterPro"/>
</dbReference>
<dbReference type="Gene3D" id="3.30.70.2190">
    <property type="match status" value="1"/>
</dbReference>
<feature type="domain" description="FAD-binding PCMH-type" evidence="5">
    <location>
        <begin position="35"/>
        <end position="216"/>
    </location>
</feature>
<proteinExistence type="inferred from homology"/>
<dbReference type="InterPro" id="IPR016164">
    <property type="entry name" value="FAD-linked_Oxase-like_C"/>
</dbReference>
<dbReference type="InterPro" id="IPR016167">
    <property type="entry name" value="FAD-bd_PCMH_sub1"/>
</dbReference>
<accession>A0A923HMH5</accession>
<protein>
    <submittedName>
        <fullName evidence="6">FAD-binding oxidoreductase</fullName>
    </submittedName>
</protein>
<sequence length="468" mass="50909">MDDFLQQCRAVIGSQYVLIDEADRKPYETEWRQRYRGHCLAVLRPASTTEVADLVKLCRQFKISIVPQGGNSGLVIGSVPDSSGSSVVLSLRRLNKIRAIDTDNNTITVDAGCILNDVQQSADNSQRLFPLSLASEGTCTVGGNLSSNAGGTAVLRYGNARELCLGLEVVNAQGEIWDGLKGLRKDNTGYDLRDLFIGAEGSLGIITAAVMKLYPKPKAIQTALVALSSPEAALELLNLSREGFGPALTGFEFISAICLELVHKHFSDIPLPFSEAYSYYVLLEISDHESESHARQLAENVLGQALEGAIISNAVIADSMTQANNLWKIRENISMAQAAEGKNIKHDISLPSSCIPAFMMMTAQLIVSHFPGCRLICFGHMGDGNLHYNISPPIGVNDQNFISNQEAINRLVHDQVHAYNGSISAEHGIGSLKRKELLRYKSAVELQMMRAIKSALDPDNIMNPGKIL</sequence>
<evidence type="ECO:0000259" key="5">
    <source>
        <dbReference type="PROSITE" id="PS51387"/>
    </source>
</evidence>
<evidence type="ECO:0000256" key="1">
    <source>
        <dbReference type="ARBA" id="ARBA00001974"/>
    </source>
</evidence>
<dbReference type="Proteomes" id="UP000634011">
    <property type="component" value="Unassembled WGS sequence"/>
</dbReference>
<comment type="cofactor">
    <cofactor evidence="1">
        <name>FAD</name>
        <dbReference type="ChEBI" id="CHEBI:57692"/>
    </cofactor>
</comment>
<dbReference type="SUPFAM" id="SSF55103">
    <property type="entry name" value="FAD-linked oxidases, C-terminal domain"/>
    <property type="match status" value="1"/>
</dbReference>
<dbReference type="EMBL" id="JACOFV010000007">
    <property type="protein sequence ID" value="MBC3862326.1"/>
    <property type="molecule type" value="Genomic_DNA"/>
</dbReference>
<dbReference type="InterPro" id="IPR036318">
    <property type="entry name" value="FAD-bd_PCMH-like_sf"/>
</dbReference>
<evidence type="ECO:0000256" key="2">
    <source>
        <dbReference type="ARBA" id="ARBA00008000"/>
    </source>
</evidence>
<dbReference type="Pfam" id="PF02913">
    <property type="entry name" value="FAD-oxidase_C"/>
    <property type="match status" value="1"/>
</dbReference>
<dbReference type="InterPro" id="IPR004113">
    <property type="entry name" value="FAD-bd_oxidored_4_C"/>
</dbReference>
<dbReference type="GO" id="GO:0022904">
    <property type="term" value="P:respiratory electron transport chain"/>
    <property type="evidence" value="ECO:0007669"/>
    <property type="project" value="TreeGrafter"/>
</dbReference>
<dbReference type="PROSITE" id="PS51387">
    <property type="entry name" value="FAD_PCMH"/>
    <property type="match status" value="1"/>
</dbReference>